<evidence type="ECO:0000313" key="3">
    <source>
        <dbReference type="EMBL" id="GCE30778.1"/>
    </source>
</evidence>
<dbReference type="Proteomes" id="UP000287171">
    <property type="component" value="Unassembled WGS sequence"/>
</dbReference>
<keyword evidence="4" id="KW-1185">Reference proteome</keyword>
<keyword evidence="2" id="KW-1133">Transmembrane helix</keyword>
<evidence type="ECO:0000256" key="1">
    <source>
        <dbReference type="SAM" id="MobiDB-lite"/>
    </source>
</evidence>
<dbReference type="RefSeq" id="WP_126630822.1">
    <property type="nucleotide sequence ID" value="NZ_BIFT01000002.1"/>
</dbReference>
<feature type="transmembrane region" description="Helical" evidence="2">
    <location>
        <begin position="84"/>
        <end position="103"/>
    </location>
</feature>
<reference evidence="4" key="1">
    <citation type="submission" date="2018-12" db="EMBL/GenBank/DDBJ databases">
        <title>Tengunoibacter tsumagoiensis gen. nov., sp. nov., Dictyobacter kobayashii sp. nov., D. alpinus sp. nov., and D. joshuensis sp. nov. and description of Dictyobacteraceae fam. nov. within the order Ktedonobacterales isolated from Tengu-no-mugimeshi.</title>
        <authorList>
            <person name="Wang C.M."/>
            <person name="Zheng Y."/>
            <person name="Sakai Y."/>
            <person name="Toyoda A."/>
            <person name="Minakuchi Y."/>
            <person name="Abe K."/>
            <person name="Yokota A."/>
            <person name="Yabe S."/>
        </authorList>
    </citation>
    <scope>NUCLEOTIDE SEQUENCE [LARGE SCALE GENOMIC DNA]</scope>
    <source>
        <strain evidence="4">Uno16</strain>
    </source>
</reference>
<keyword evidence="2" id="KW-0812">Transmembrane</keyword>
<comment type="caution">
    <text evidence="3">The sequence shown here is derived from an EMBL/GenBank/DDBJ whole genome shotgun (WGS) entry which is preliminary data.</text>
</comment>
<feature type="transmembrane region" description="Helical" evidence="2">
    <location>
        <begin position="110"/>
        <end position="128"/>
    </location>
</feature>
<feature type="transmembrane region" description="Helical" evidence="2">
    <location>
        <begin position="162"/>
        <end position="179"/>
    </location>
</feature>
<protein>
    <recommendedName>
        <fullName evidence="5">HAMP domain-containing protein</fullName>
    </recommendedName>
</protein>
<dbReference type="EMBL" id="BIFT01000002">
    <property type="protein sequence ID" value="GCE30778.1"/>
    <property type="molecule type" value="Genomic_DNA"/>
</dbReference>
<evidence type="ECO:0000256" key="2">
    <source>
        <dbReference type="SAM" id="Phobius"/>
    </source>
</evidence>
<name>A0A402BH76_9CHLR</name>
<feature type="transmembrane region" description="Helical" evidence="2">
    <location>
        <begin position="199"/>
        <end position="216"/>
    </location>
</feature>
<gene>
    <name evidence="3" type="ORF">KDA_62620</name>
</gene>
<evidence type="ECO:0000313" key="4">
    <source>
        <dbReference type="Proteomes" id="UP000287171"/>
    </source>
</evidence>
<dbReference type="AlphaFoldDB" id="A0A402BH76"/>
<keyword evidence="2" id="KW-0472">Membrane</keyword>
<feature type="compositionally biased region" description="Low complexity" evidence="1">
    <location>
        <begin position="345"/>
        <end position="357"/>
    </location>
</feature>
<feature type="transmembrane region" description="Helical" evidence="2">
    <location>
        <begin position="58"/>
        <end position="78"/>
    </location>
</feature>
<proteinExistence type="predicted"/>
<dbReference type="OrthoDB" id="147233at2"/>
<feature type="region of interest" description="Disordered" evidence="1">
    <location>
        <begin position="345"/>
        <end position="366"/>
    </location>
</feature>
<sequence length="366" mass="41046">MDVKRPAGNRRYTKFPGPVPFAAPEQEKKSILSWWYRLVEPDKNSVNINDDPLNRTRIASILLLVSFLTCIAFIPSGLTSTNYHVLPPVLGLMVVTIIAMFLNKFGKVQALGLLLVIAVDAALVSVMLTYPNFELTQNAVPIYDLFVLSIIIAVSFLPVRSVLYIAVFNCSFICLDLFIQPHTPDLHQVLIETSYTILIRPLAIQIIVAFVTYLWVRNATRAIERANQAELVAQLESQMAQQKKELDIGIQILLQTLVEAANGNLNVRAPYSQENMLWQVGSAVNMLISRLQRTALNEQELKKLKSELIRLIHSVRESKRAQSPIYHMPGGTDLDPLISELLGSNLSQTSSSTSTHTIPKRYPNER</sequence>
<accession>A0A402BH76</accession>
<evidence type="ECO:0008006" key="5">
    <source>
        <dbReference type="Google" id="ProtNLM"/>
    </source>
</evidence>
<feature type="transmembrane region" description="Helical" evidence="2">
    <location>
        <begin position="140"/>
        <end position="157"/>
    </location>
</feature>
<organism evidence="3 4">
    <name type="scientific">Dictyobacter alpinus</name>
    <dbReference type="NCBI Taxonomy" id="2014873"/>
    <lineage>
        <taxon>Bacteria</taxon>
        <taxon>Bacillati</taxon>
        <taxon>Chloroflexota</taxon>
        <taxon>Ktedonobacteria</taxon>
        <taxon>Ktedonobacterales</taxon>
        <taxon>Dictyobacteraceae</taxon>
        <taxon>Dictyobacter</taxon>
    </lineage>
</organism>